<feature type="non-terminal residue" evidence="1">
    <location>
        <position position="28"/>
    </location>
</feature>
<proteinExistence type="predicted"/>
<dbReference type="PROSITE" id="PS51257">
    <property type="entry name" value="PROKAR_LIPOPROTEIN"/>
    <property type="match status" value="1"/>
</dbReference>
<organism evidence="1 2">
    <name type="scientific">Candidatus Uhrbacteria bacterium GW2011_GWA2_53_10</name>
    <dbReference type="NCBI Taxonomy" id="1618980"/>
    <lineage>
        <taxon>Bacteria</taxon>
        <taxon>Candidatus Uhriibacteriota</taxon>
    </lineage>
</organism>
<comment type="caution">
    <text evidence="1">The sequence shown here is derived from an EMBL/GenBank/DDBJ whole genome shotgun (WGS) entry which is preliminary data.</text>
</comment>
<gene>
    <name evidence="1" type="ORF">UY77_C0015G0022</name>
</gene>
<reference evidence="1 2" key="1">
    <citation type="journal article" date="2015" name="Nature">
        <title>rRNA introns, odd ribosomes, and small enigmatic genomes across a large radiation of phyla.</title>
        <authorList>
            <person name="Brown C.T."/>
            <person name="Hug L.A."/>
            <person name="Thomas B.C."/>
            <person name="Sharon I."/>
            <person name="Castelle C.J."/>
            <person name="Singh A."/>
            <person name="Wilkins M.J."/>
            <person name="Williams K.H."/>
            <person name="Banfield J.F."/>
        </authorList>
    </citation>
    <scope>NUCLEOTIDE SEQUENCE [LARGE SCALE GENOMIC DNA]</scope>
</reference>
<evidence type="ECO:0000313" key="2">
    <source>
        <dbReference type="Proteomes" id="UP000034711"/>
    </source>
</evidence>
<accession>A0A0G1ZWJ8</accession>
<name>A0A0G1ZWJ8_9BACT</name>
<protein>
    <submittedName>
        <fullName evidence="1">Uncharacterized protein</fullName>
    </submittedName>
</protein>
<evidence type="ECO:0000313" key="1">
    <source>
        <dbReference type="EMBL" id="KKW32737.1"/>
    </source>
</evidence>
<dbReference type="Proteomes" id="UP000034711">
    <property type="component" value="Unassembled WGS sequence"/>
</dbReference>
<dbReference type="EMBL" id="LCRI01000015">
    <property type="protein sequence ID" value="KKW32737.1"/>
    <property type="molecule type" value="Genomic_DNA"/>
</dbReference>
<sequence>MRRKFLIGGLVLALIGGCFAFMVWSVAP</sequence>
<dbReference type="AlphaFoldDB" id="A0A0G1ZWJ8"/>